<dbReference type="InterPro" id="IPR030842">
    <property type="entry name" value="TF_NusA_bacterial"/>
</dbReference>
<dbReference type="InterPro" id="IPR025249">
    <property type="entry name" value="TF_NusA_KH_1st"/>
</dbReference>
<dbReference type="CDD" id="cd02134">
    <property type="entry name" value="KH-II_NusA_rpt1"/>
    <property type="match status" value="1"/>
</dbReference>
<dbReference type="Gene3D" id="2.40.50.140">
    <property type="entry name" value="Nucleic acid-binding proteins"/>
    <property type="match status" value="1"/>
</dbReference>
<dbReference type="CDD" id="cd22529">
    <property type="entry name" value="KH-II_NusA_rpt2"/>
    <property type="match status" value="1"/>
</dbReference>
<dbReference type="CDD" id="cd04455">
    <property type="entry name" value="S1_NusA"/>
    <property type="match status" value="1"/>
</dbReference>
<dbReference type="GO" id="GO:0003723">
    <property type="term" value="F:RNA binding"/>
    <property type="evidence" value="ECO:0007669"/>
    <property type="project" value="UniProtKB-UniRule"/>
</dbReference>
<name>A0A9D1RC62_9FIRM</name>
<dbReference type="GO" id="GO:0005829">
    <property type="term" value="C:cytosol"/>
    <property type="evidence" value="ECO:0007669"/>
    <property type="project" value="TreeGrafter"/>
</dbReference>
<evidence type="ECO:0000256" key="5">
    <source>
        <dbReference type="ARBA" id="ARBA00023015"/>
    </source>
</evidence>
<dbReference type="PANTHER" id="PTHR22648:SF0">
    <property type="entry name" value="TRANSCRIPTION TERMINATION_ANTITERMINATION PROTEIN NUSA"/>
    <property type="match status" value="1"/>
</dbReference>
<comment type="subunit">
    <text evidence="7">Monomer. Binds directly to the core enzyme of the DNA-dependent RNA polymerase and to nascent RNA.</text>
</comment>
<dbReference type="Pfam" id="PF26594">
    <property type="entry name" value="KH_NusA_2nd"/>
    <property type="match status" value="1"/>
</dbReference>
<proteinExistence type="inferred from homology"/>
<dbReference type="InterPro" id="IPR015946">
    <property type="entry name" value="KH_dom-like_a/b"/>
</dbReference>
<dbReference type="InterPro" id="IPR036555">
    <property type="entry name" value="NusA_N_sf"/>
</dbReference>
<evidence type="ECO:0000256" key="6">
    <source>
        <dbReference type="ARBA" id="ARBA00023163"/>
    </source>
</evidence>
<keyword evidence="3 7" id="KW-0889">Transcription antitermination</keyword>
<evidence type="ECO:0000313" key="11">
    <source>
        <dbReference type="Proteomes" id="UP000824205"/>
    </source>
</evidence>
<dbReference type="SUPFAM" id="SSF54814">
    <property type="entry name" value="Prokaryotic type KH domain (KH-domain type II)"/>
    <property type="match status" value="2"/>
</dbReference>
<dbReference type="InterPro" id="IPR004087">
    <property type="entry name" value="KH_dom"/>
</dbReference>
<evidence type="ECO:0000256" key="7">
    <source>
        <dbReference type="HAMAP-Rule" id="MF_00945"/>
    </source>
</evidence>
<comment type="similarity">
    <text evidence="7">Belongs to the NusA family.</text>
</comment>
<comment type="caution">
    <text evidence="10">The sequence shown here is derived from an EMBL/GenBank/DDBJ whole genome shotgun (WGS) entry which is preliminary data.</text>
</comment>
<evidence type="ECO:0000259" key="8">
    <source>
        <dbReference type="SMART" id="SM00316"/>
    </source>
</evidence>
<keyword evidence="5 7" id="KW-0805">Transcription regulation</keyword>
<dbReference type="InterPro" id="IPR058582">
    <property type="entry name" value="KH_NusA_2nd"/>
</dbReference>
<feature type="domain" description="K Homology" evidence="9">
    <location>
        <begin position="231"/>
        <end position="304"/>
    </location>
</feature>
<dbReference type="PROSITE" id="PS50084">
    <property type="entry name" value="KH_TYPE_1"/>
    <property type="match status" value="1"/>
</dbReference>
<dbReference type="Proteomes" id="UP000824205">
    <property type="component" value="Unassembled WGS sequence"/>
</dbReference>
<evidence type="ECO:0000256" key="1">
    <source>
        <dbReference type="ARBA" id="ARBA00022472"/>
    </source>
</evidence>
<accession>A0A9D1RC62</accession>
<feature type="domain" description="S1 motif" evidence="8">
    <location>
        <begin position="133"/>
        <end position="201"/>
    </location>
</feature>
<comment type="function">
    <text evidence="7">Participates in both transcription termination and antitermination.</text>
</comment>
<dbReference type="FunFam" id="3.30.300.20:FF:000005">
    <property type="entry name" value="Transcription termination/antitermination protein NusA"/>
    <property type="match status" value="1"/>
</dbReference>
<dbReference type="SMART" id="SM00316">
    <property type="entry name" value="S1"/>
    <property type="match status" value="1"/>
</dbReference>
<dbReference type="InterPro" id="IPR013735">
    <property type="entry name" value="TF_NusA_N"/>
</dbReference>
<reference evidence="10" key="2">
    <citation type="submission" date="2021-04" db="EMBL/GenBank/DDBJ databases">
        <authorList>
            <person name="Gilroy R."/>
        </authorList>
    </citation>
    <scope>NUCLEOTIDE SEQUENCE</scope>
    <source>
        <strain evidence="10">421</strain>
    </source>
</reference>
<keyword evidence="2 7" id="KW-0963">Cytoplasm</keyword>
<dbReference type="AlphaFoldDB" id="A0A9D1RC62"/>
<dbReference type="InterPro" id="IPR009019">
    <property type="entry name" value="KH_sf_prok-type"/>
</dbReference>
<evidence type="ECO:0000256" key="4">
    <source>
        <dbReference type="ARBA" id="ARBA00022884"/>
    </source>
</evidence>
<reference evidence="10" key="1">
    <citation type="journal article" date="2021" name="PeerJ">
        <title>Extensive microbial diversity within the chicken gut microbiome revealed by metagenomics and culture.</title>
        <authorList>
            <person name="Gilroy R."/>
            <person name="Ravi A."/>
            <person name="Getino M."/>
            <person name="Pursley I."/>
            <person name="Horton D.L."/>
            <person name="Alikhan N.F."/>
            <person name="Baker D."/>
            <person name="Gharbi K."/>
            <person name="Hall N."/>
            <person name="Watson M."/>
            <person name="Adriaenssens E.M."/>
            <person name="Foster-Nyarko E."/>
            <person name="Jarju S."/>
            <person name="Secka A."/>
            <person name="Antonio M."/>
            <person name="Oren A."/>
            <person name="Chaudhuri R.R."/>
            <person name="La Ragione R."/>
            <person name="Hildebrand F."/>
            <person name="Pallen M.J."/>
        </authorList>
    </citation>
    <scope>NUCLEOTIDE SEQUENCE</scope>
    <source>
        <strain evidence="10">421</strain>
    </source>
</reference>
<comment type="subcellular location">
    <subcellularLocation>
        <location evidence="7">Cytoplasm</location>
    </subcellularLocation>
</comment>
<sequence length="356" mass="39387">MSKEFFEAVRLLVQEKDIPQDYLFEKIAAGIVVAAKHNYGGKDIVHCDIDPEKEKIKVYVTKNVVEEIEDPDTDILLEDAQKIRKSAKVGKTIDIPLKTKQFGRIIAQNAKHVIRQGIKEAERNKQLAEFQSKNQELITAKVNRIDPVTGSASLEIGNTIAILPKNEQIPGEELHEGDNIKIFVVDVKESNRGPKIMISRTHPGLVRRLFETEVPEIYDGTIEIKSVSREAGSRTKIAVYSKDEEIDPVGACIGPKGQRVSNIVDALDGEKIDIVKYSEDVCEFISAALAPADVCSVEILDEQVKSCRATVPDDQLSLAIGNKGQNVRLAAKLTGWKIDIRPESGFYEGSGEQNEG</sequence>
<dbReference type="Pfam" id="PF13184">
    <property type="entry name" value="KH_NusA_1st"/>
    <property type="match status" value="1"/>
</dbReference>
<dbReference type="GO" id="GO:0003700">
    <property type="term" value="F:DNA-binding transcription factor activity"/>
    <property type="evidence" value="ECO:0007669"/>
    <property type="project" value="InterPro"/>
</dbReference>
<keyword evidence="6 7" id="KW-0804">Transcription</keyword>
<dbReference type="FunFam" id="3.30.300.20:FF:000002">
    <property type="entry name" value="Transcription termination/antitermination protein NusA"/>
    <property type="match status" value="1"/>
</dbReference>
<dbReference type="GO" id="GO:0031564">
    <property type="term" value="P:transcription antitermination"/>
    <property type="evidence" value="ECO:0007669"/>
    <property type="project" value="UniProtKB-UniRule"/>
</dbReference>
<dbReference type="Gene3D" id="3.30.1480.10">
    <property type="entry name" value="NusA, N-terminal domain"/>
    <property type="match status" value="1"/>
</dbReference>
<dbReference type="SUPFAM" id="SSF69705">
    <property type="entry name" value="Transcription factor NusA, N-terminal domain"/>
    <property type="match status" value="1"/>
</dbReference>
<dbReference type="Gene3D" id="3.30.300.20">
    <property type="match status" value="2"/>
</dbReference>
<evidence type="ECO:0000313" key="10">
    <source>
        <dbReference type="EMBL" id="HIW84872.1"/>
    </source>
</evidence>
<dbReference type="HAMAP" id="MF_00945_B">
    <property type="entry name" value="NusA_B"/>
    <property type="match status" value="1"/>
</dbReference>
<dbReference type="InterPro" id="IPR012340">
    <property type="entry name" value="NA-bd_OB-fold"/>
</dbReference>
<protein>
    <recommendedName>
        <fullName evidence="7">Transcription termination/antitermination protein NusA</fullName>
    </recommendedName>
</protein>
<evidence type="ECO:0000259" key="9">
    <source>
        <dbReference type="SMART" id="SM00322"/>
    </source>
</evidence>
<dbReference type="EMBL" id="DXGE01000001">
    <property type="protein sequence ID" value="HIW84872.1"/>
    <property type="molecule type" value="Genomic_DNA"/>
</dbReference>
<dbReference type="NCBIfam" id="TIGR01953">
    <property type="entry name" value="NusA"/>
    <property type="match status" value="1"/>
</dbReference>
<evidence type="ECO:0000256" key="3">
    <source>
        <dbReference type="ARBA" id="ARBA00022814"/>
    </source>
</evidence>
<keyword evidence="1 7" id="KW-0806">Transcription termination</keyword>
<dbReference type="InterPro" id="IPR010213">
    <property type="entry name" value="TF_NusA"/>
</dbReference>
<organism evidence="10 11">
    <name type="scientific">Candidatus Eubacterium faecipullorum</name>
    <dbReference type="NCBI Taxonomy" id="2838571"/>
    <lineage>
        <taxon>Bacteria</taxon>
        <taxon>Bacillati</taxon>
        <taxon>Bacillota</taxon>
        <taxon>Clostridia</taxon>
        <taxon>Eubacteriales</taxon>
        <taxon>Eubacteriaceae</taxon>
        <taxon>Eubacterium</taxon>
    </lineage>
</organism>
<dbReference type="SUPFAM" id="SSF50249">
    <property type="entry name" value="Nucleic acid-binding proteins"/>
    <property type="match status" value="1"/>
</dbReference>
<evidence type="ECO:0000256" key="2">
    <source>
        <dbReference type="ARBA" id="ARBA00022490"/>
    </source>
</evidence>
<dbReference type="InterPro" id="IPR003029">
    <property type="entry name" value="S1_domain"/>
</dbReference>
<keyword evidence="4 7" id="KW-0694">RNA-binding</keyword>
<dbReference type="Pfam" id="PF08529">
    <property type="entry name" value="NusA_N"/>
    <property type="match status" value="1"/>
</dbReference>
<dbReference type="SMART" id="SM00322">
    <property type="entry name" value="KH"/>
    <property type="match status" value="1"/>
</dbReference>
<dbReference type="GO" id="GO:0006353">
    <property type="term" value="P:DNA-templated transcription termination"/>
    <property type="evidence" value="ECO:0007669"/>
    <property type="project" value="UniProtKB-UniRule"/>
</dbReference>
<dbReference type="PANTHER" id="PTHR22648">
    <property type="entry name" value="TRANSCRIPTION TERMINATION FACTOR NUSA"/>
    <property type="match status" value="1"/>
</dbReference>
<gene>
    <name evidence="7 10" type="primary">nusA</name>
    <name evidence="10" type="ORF">IAA48_00085</name>
</gene>